<protein>
    <submittedName>
        <fullName evidence="2">Uncharacterized protein</fullName>
    </submittedName>
</protein>
<accession>A0A4P2VDV1</accession>
<dbReference type="AlphaFoldDB" id="A0A4P2VDV1"/>
<dbReference type="EMBL" id="AP018732">
    <property type="protein sequence ID" value="BBE42806.1"/>
    <property type="molecule type" value="Genomic_DNA"/>
</dbReference>
<dbReference type="Proteomes" id="UP000509448">
    <property type="component" value="Chromosome"/>
</dbReference>
<gene>
    <name evidence="2" type="ORF">NAS2_1419</name>
</gene>
<keyword evidence="3" id="KW-1185">Reference proteome</keyword>
<sequence length="47" mass="4761">MLHSDLNGAPDIPTRSGGSRRGDHGASSSSSIEKETTTGKAGFSGGW</sequence>
<reference evidence="2 3" key="1">
    <citation type="journal article" date="2019" name="ISME J.">
        <title>Isolation and characterization of a thermophilic sulfur- and iron-reducing thaumarchaeote from a terrestrial acidic hot spring.</title>
        <authorList>
            <person name="Kato S."/>
            <person name="Itoh T."/>
            <person name="Yuki M."/>
            <person name="Nagamori M."/>
            <person name="Ohnishi M."/>
            <person name="Uematsu K."/>
            <person name="Suzuki K."/>
            <person name="Takashina T."/>
            <person name="Ohkuma M."/>
        </authorList>
    </citation>
    <scope>NUCLEOTIDE SEQUENCE [LARGE SCALE GENOMIC DNA]</scope>
    <source>
        <strain evidence="2 3">NAS-02</strain>
    </source>
</reference>
<name>A0A4P2VDV1_9ARCH</name>
<evidence type="ECO:0000313" key="3">
    <source>
        <dbReference type="Proteomes" id="UP000509448"/>
    </source>
</evidence>
<dbReference type="KEGG" id="ccai:NAS2_1419"/>
<feature type="region of interest" description="Disordered" evidence="1">
    <location>
        <begin position="1"/>
        <end position="47"/>
    </location>
</feature>
<evidence type="ECO:0000256" key="1">
    <source>
        <dbReference type="SAM" id="MobiDB-lite"/>
    </source>
</evidence>
<proteinExistence type="predicted"/>
<evidence type="ECO:0000313" key="2">
    <source>
        <dbReference type="EMBL" id="BBE42806.1"/>
    </source>
</evidence>
<organism evidence="2 3">
    <name type="scientific">Conexivisphaera calida</name>
    <dbReference type="NCBI Taxonomy" id="1874277"/>
    <lineage>
        <taxon>Archaea</taxon>
        <taxon>Nitrososphaerota</taxon>
        <taxon>Conexivisphaeria</taxon>
        <taxon>Conexivisphaerales</taxon>
        <taxon>Conexivisphaeraceae</taxon>
        <taxon>Conexivisphaera</taxon>
    </lineage>
</organism>